<evidence type="ECO:0000313" key="5">
    <source>
        <dbReference type="Proteomes" id="UP001634394"/>
    </source>
</evidence>
<evidence type="ECO:0000256" key="1">
    <source>
        <dbReference type="ARBA" id="ARBA00008307"/>
    </source>
</evidence>
<keyword evidence="5" id="KW-1185">Reference proteome</keyword>
<proteinExistence type="inferred from homology"/>
<dbReference type="AlphaFoldDB" id="A0ABD3WD27"/>
<organism evidence="4 5">
    <name type="scientific">Sinanodonta woodiana</name>
    <name type="common">Chinese pond mussel</name>
    <name type="synonym">Anodonta woodiana</name>
    <dbReference type="NCBI Taxonomy" id="1069815"/>
    <lineage>
        <taxon>Eukaryota</taxon>
        <taxon>Metazoa</taxon>
        <taxon>Spiralia</taxon>
        <taxon>Lophotrochozoa</taxon>
        <taxon>Mollusca</taxon>
        <taxon>Bivalvia</taxon>
        <taxon>Autobranchia</taxon>
        <taxon>Heteroconchia</taxon>
        <taxon>Palaeoheterodonta</taxon>
        <taxon>Unionida</taxon>
        <taxon>Unionoidea</taxon>
        <taxon>Unionidae</taxon>
        <taxon>Unioninae</taxon>
        <taxon>Sinanodonta</taxon>
    </lineage>
</organism>
<comment type="caution">
    <text evidence="4">The sequence shown here is derived from an EMBL/GenBank/DDBJ whole genome shotgun (WGS) entry which is preliminary data.</text>
</comment>
<sequence length="753" mass="86971">MAETKPPSNEDLSLVLCNILNEMGYADKDVQYRIHIYELYDFLLNTKELGPSCMRFVGSKITGLSTYKEGDVDQMISARKSLITEDPTIDFPDDVNVFLMEYDNCPPGYCKLRLLTLVDIFPTIDTIFVLPKNLHILPNGDVYLSSKAVKELAKYHYNTMDYVLGRKTISGSGPANTRTDEPIRRNTDYVHAIPSRRLPTSMEKRFSRNKHWPSKSIVSEINKAGCEVVPVGFPGSTEEDLQWRLSFSTAEKILMQSLNSTQRKTYILLKIFFKECLVRHFQSKVLSTYIVKMLTLWMCETRPKELWKDDLLVERFIDSLKWLKERVEENHFPHYFIKERNLLANPMASEDKSRLTSFLSNCIESVFPFLLDCPSLANTLGRSLSFKSSLVQSPSKTVSWNDVEERRHLYEMILKEVNLASPMCKLSKATLDAHTGSMVERDILQYLLNEQRIREACDEIARIFGMSDYYSNRSHVLAIINNISCLKDNPNIRSVSAKVKLALIVGHHLQPFFPRKSMGTYNLLHNLITLVESQKFLFSFNERAKYTKSARVLEETKDTPISQVLNDRCLCEIVFIGDNLQLLPKGFKYNLYNFLTKYFPFKWIKIDCMALVYYLQTLVCEQLGKEEEANEAFAKLLLGSMGRRTQYFLNFEDRETTLNVAGHVYMERKNYRSAFIAIKHSVFFGTKVMASTDQSFLLLAVLLNKAFEAKKRLRKLKFYVFRPKIGLARIQGISEVIMCQKIPGSFIEDQCLK</sequence>
<evidence type="ECO:0000259" key="2">
    <source>
        <dbReference type="Pfam" id="PF03281"/>
    </source>
</evidence>
<protein>
    <recommendedName>
        <fullName evidence="6">Mab-21-like HhH/H2TH-like domain-containing protein</fullName>
    </recommendedName>
</protein>
<gene>
    <name evidence="4" type="ORF">ACJMK2_039801</name>
</gene>
<dbReference type="EMBL" id="JBJQND010000007">
    <property type="protein sequence ID" value="KAL3871829.1"/>
    <property type="molecule type" value="Genomic_DNA"/>
</dbReference>
<dbReference type="PANTHER" id="PTHR10656:SF69">
    <property type="entry name" value="MAB-21-LIKE HHH_H2TH-LIKE DOMAIN-CONTAINING PROTEIN"/>
    <property type="match status" value="1"/>
</dbReference>
<accession>A0ABD3WD27</accession>
<reference evidence="4 5" key="1">
    <citation type="submission" date="2024-11" db="EMBL/GenBank/DDBJ databases">
        <title>Chromosome-level genome assembly of the freshwater bivalve Anodonta woodiana.</title>
        <authorList>
            <person name="Chen X."/>
        </authorList>
    </citation>
    <scope>NUCLEOTIDE SEQUENCE [LARGE SCALE GENOMIC DNA]</scope>
    <source>
        <strain evidence="4">MN2024</strain>
        <tissue evidence="4">Gills</tissue>
    </source>
</reference>
<evidence type="ECO:0008006" key="6">
    <source>
        <dbReference type="Google" id="ProtNLM"/>
    </source>
</evidence>
<dbReference type="Pfam" id="PF03281">
    <property type="entry name" value="Mab-21"/>
    <property type="match status" value="1"/>
</dbReference>
<dbReference type="SMART" id="SM01265">
    <property type="entry name" value="Mab-21"/>
    <property type="match status" value="1"/>
</dbReference>
<feature type="domain" description="Mab-21-like nucleotidyltransferase" evidence="2">
    <location>
        <begin position="158"/>
        <end position="256"/>
    </location>
</feature>
<feature type="domain" description="Mab-21-like HhH/H2TH-like" evidence="3">
    <location>
        <begin position="263"/>
        <end position="345"/>
    </location>
</feature>
<dbReference type="Pfam" id="PF20266">
    <property type="entry name" value="Mab-21_C"/>
    <property type="match status" value="1"/>
</dbReference>
<evidence type="ECO:0000259" key="3">
    <source>
        <dbReference type="Pfam" id="PF20266"/>
    </source>
</evidence>
<dbReference type="Proteomes" id="UP001634394">
    <property type="component" value="Unassembled WGS sequence"/>
</dbReference>
<dbReference type="InterPro" id="IPR046903">
    <property type="entry name" value="Mab-21-like_nuc_Trfase"/>
</dbReference>
<dbReference type="InterPro" id="IPR024810">
    <property type="entry name" value="MAB21L/cGLR"/>
</dbReference>
<dbReference type="InterPro" id="IPR046906">
    <property type="entry name" value="Mab-21_HhH/H2TH-like"/>
</dbReference>
<dbReference type="PANTHER" id="PTHR10656">
    <property type="entry name" value="CELL FATE DETERMINING PROTEIN MAB21-RELATED"/>
    <property type="match status" value="1"/>
</dbReference>
<comment type="similarity">
    <text evidence="1">Belongs to the mab-21 family.</text>
</comment>
<evidence type="ECO:0000313" key="4">
    <source>
        <dbReference type="EMBL" id="KAL3871829.1"/>
    </source>
</evidence>
<name>A0ABD3WD27_SINWO</name>
<dbReference type="Gene3D" id="1.10.1410.40">
    <property type="match status" value="1"/>
</dbReference>